<dbReference type="Gene3D" id="3.30.420.10">
    <property type="entry name" value="Ribonuclease H-like superfamily/Ribonuclease H"/>
    <property type="match status" value="1"/>
</dbReference>
<keyword evidence="4" id="KW-0233">DNA recombination</keyword>
<reference evidence="7 8" key="1">
    <citation type="submission" date="2018-09" db="EMBL/GenBank/DDBJ databases">
        <title>Draft genome of Simplicispira sp. NY-02.</title>
        <authorList>
            <person name="Im W.T."/>
        </authorList>
    </citation>
    <scope>NUCLEOTIDE SEQUENCE [LARGE SCALE GENOMIC DNA]</scope>
    <source>
        <strain evidence="7 8">NY-02</strain>
    </source>
</reference>
<gene>
    <name evidence="7" type="ORF">D3F03_15800</name>
</gene>
<evidence type="ECO:0000256" key="2">
    <source>
        <dbReference type="ARBA" id="ARBA00022578"/>
    </source>
</evidence>
<keyword evidence="8" id="KW-1185">Reference proteome</keyword>
<keyword evidence="2" id="KW-0815">Transposition</keyword>
<evidence type="ECO:0000259" key="5">
    <source>
        <dbReference type="PROSITE" id="PS50531"/>
    </source>
</evidence>
<dbReference type="InterPro" id="IPR012337">
    <property type="entry name" value="RNaseH-like_sf"/>
</dbReference>
<feature type="domain" description="Integrase catalytic" evidence="6">
    <location>
        <begin position="113"/>
        <end position="294"/>
    </location>
</feature>
<sequence>MLTQEEAVEIRVMARRGEGVRAIAKQLGCSRNTVRRYLREQQASRYGPRAARPCKLDDYKDYLLARIEQARPRWIPATVLLREIEERGYAGGISQLKAWIAPFKKIVSEPVVRFETPPGKQMQADFTAVRRGRNPLLALVATMGYSRASFVKFTRGEDAATLCAGLREAFDYFGGVPEHVLFDNAKSVVIARDAYGEGLHRWNDELKELAEACGFTPRLCRPYRAKTKGKVERFNAYLKGSFVVPLAATLEASGLKLDAEVANVHVRRWLDDVANARVHATTKAVPAVRMARERAVMLAAPALKAPPAIAQRVALPVESLQHPLSVYDELLEVA</sequence>
<accession>A0A398CC81</accession>
<evidence type="ECO:0000256" key="1">
    <source>
        <dbReference type="ARBA" id="ARBA00009277"/>
    </source>
</evidence>
<dbReference type="EMBL" id="QXJC01000010">
    <property type="protein sequence ID" value="RID97166.1"/>
    <property type="molecule type" value="Genomic_DNA"/>
</dbReference>
<dbReference type="RefSeq" id="WP_119110393.1">
    <property type="nucleotide sequence ID" value="NZ_QXJC01000010.1"/>
</dbReference>
<dbReference type="PROSITE" id="PS50531">
    <property type="entry name" value="HTH_IS21"/>
    <property type="match status" value="1"/>
</dbReference>
<dbReference type="OrthoDB" id="3542865at2"/>
<comment type="caution">
    <text evidence="7">The sequence shown here is derived from an EMBL/GenBank/DDBJ whole genome shotgun (WGS) entry which is preliminary data.</text>
</comment>
<dbReference type="InterPro" id="IPR009057">
    <property type="entry name" value="Homeodomain-like_sf"/>
</dbReference>
<dbReference type="GO" id="GO:0006310">
    <property type="term" value="P:DNA recombination"/>
    <property type="evidence" value="ECO:0007669"/>
    <property type="project" value="UniProtKB-KW"/>
</dbReference>
<dbReference type="AlphaFoldDB" id="A0A398CC81"/>
<dbReference type="GO" id="GO:0032196">
    <property type="term" value="P:transposition"/>
    <property type="evidence" value="ECO:0007669"/>
    <property type="project" value="UniProtKB-KW"/>
</dbReference>
<dbReference type="Gene3D" id="1.10.10.60">
    <property type="entry name" value="Homeodomain-like"/>
    <property type="match status" value="1"/>
</dbReference>
<evidence type="ECO:0000313" key="8">
    <source>
        <dbReference type="Proteomes" id="UP000266302"/>
    </source>
</evidence>
<dbReference type="InterPro" id="IPR001584">
    <property type="entry name" value="Integrase_cat-core"/>
</dbReference>
<dbReference type="Pfam" id="PF13936">
    <property type="entry name" value="HTH_38"/>
    <property type="match status" value="1"/>
</dbReference>
<dbReference type="InterPro" id="IPR017894">
    <property type="entry name" value="HTH_IS21_transposase_type"/>
</dbReference>
<dbReference type="InterPro" id="IPR025246">
    <property type="entry name" value="IS30-like_HTH"/>
</dbReference>
<dbReference type="SUPFAM" id="SSF46689">
    <property type="entry name" value="Homeodomain-like"/>
    <property type="match status" value="1"/>
</dbReference>
<feature type="domain" description="HTH IS21-type" evidence="5">
    <location>
        <begin position="5"/>
        <end position="67"/>
    </location>
</feature>
<protein>
    <submittedName>
        <fullName evidence="7">IS21 family transposase</fullName>
    </submittedName>
</protein>
<dbReference type="SUPFAM" id="SSF53098">
    <property type="entry name" value="Ribonuclease H-like"/>
    <property type="match status" value="1"/>
</dbReference>
<keyword evidence="3" id="KW-0238">DNA-binding</keyword>
<dbReference type="InterPro" id="IPR036397">
    <property type="entry name" value="RNaseH_sf"/>
</dbReference>
<evidence type="ECO:0000259" key="6">
    <source>
        <dbReference type="PROSITE" id="PS50994"/>
    </source>
</evidence>
<comment type="similarity">
    <text evidence="1">Belongs to the transposase IS21/IS408/IS1162 family.</text>
</comment>
<dbReference type="PANTHER" id="PTHR35004:SF6">
    <property type="entry name" value="TRANSPOSASE"/>
    <property type="match status" value="1"/>
</dbReference>
<evidence type="ECO:0000256" key="4">
    <source>
        <dbReference type="ARBA" id="ARBA00023172"/>
    </source>
</evidence>
<name>A0A398CC81_9BURK</name>
<evidence type="ECO:0000256" key="3">
    <source>
        <dbReference type="ARBA" id="ARBA00023125"/>
    </source>
</evidence>
<dbReference type="GO" id="GO:0003677">
    <property type="term" value="F:DNA binding"/>
    <property type="evidence" value="ECO:0007669"/>
    <property type="project" value="UniProtKB-KW"/>
</dbReference>
<proteinExistence type="inferred from homology"/>
<dbReference type="NCBIfam" id="NF033546">
    <property type="entry name" value="transpos_IS21"/>
    <property type="match status" value="1"/>
</dbReference>
<dbReference type="Pfam" id="PF00665">
    <property type="entry name" value="rve"/>
    <property type="match status" value="1"/>
</dbReference>
<organism evidence="7 8">
    <name type="scientific">Simplicispira hankyongi</name>
    <dbReference type="NCBI Taxonomy" id="2315688"/>
    <lineage>
        <taxon>Bacteria</taxon>
        <taxon>Pseudomonadati</taxon>
        <taxon>Pseudomonadota</taxon>
        <taxon>Betaproteobacteria</taxon>
        <taxon>Burkholderiales</taxon>
        <taxon>Comamonadaceae</taxon>
        <taxon>Simplicispira</taxon>
    </lineage>
</organism>
<dbReference type="PROSITE" id="PS50994">
    <property type="entry name" value="INTEGRASE"/>
    <property type="match status" value="1"/>
</dbReference>
<dbReference type="GO" id="GO:0015074">
    <property type="term" value="P:DNA integration"/>
    <property type="evidence" value="ECO:0007669"/>
    <property type="project" value="InterPro"/>
</dbReference>
<evidence type="ECO:0000313" key="7">
    <source>
        <dbReference type="EMBL" id="RID97166.1"/>
    </source>
</evidence>
<dbReference type="PANTHER" id="PTHR35004">
    <property type="entry name" value="TRANSPOSASE RV3428C-RELATED"/>
    <property type="match status" value="1"/>
</dbReference>
<dbReference type="Proteomes" id="UP000266302">
    <property type="component" value="Unassembled WGS sequence"/>
</dbReference>